<dbReference type="InterPro" id="IPR043144">
    <property type="entry name" value="Mal/L-sulf/L-lact_DH-like_ah"/>
</dbReference>
<dbReference type="InterPro" id="IPR036111">
    <property type="entry name" value="Mal/L-sulfo/L-lacto_DH-like_sf"/>
</dbReference>
<dbReference type="RefSeq" id="WP_306883446.1">
    <property type="nucleotide sequence ID" value="NZ_JAUSUL010000001.1"/>
</dbReference>
<dbReference type="GO" id="GO:0016491">
    <property type="term" value="F:oxidoreductase activity"/>
    <property type="evidence" value="ECO:0007669"/>
    <property type="project" value="UniProtKB-KW"/>
</dbReference>
<comment type="caution">
    <text evidence="3">The sequence shown here is derived from an EMBL/GenBank/DDBJ whole genome shotgun (WGS) entry which is preliminary data.</text>
</comment>
<dbReference type="Proteomes" id="UP001229244">
    <property type="component" value="Unassembled WGS sequence"/>
</dbReference>
<accession>A0AAE3VJS3</accession>
<evidence type="ECO:0000313" key="3">
    <source>
        <dbReference type="EMBL" id="MDQ0313644.1"/>
    </source>
</evidence>
<dbReference type="Gene3D" id="1.10.1530.10">
    <property type="match status" value="1"/>
</dbReference>
<dbReference type="SUPFAM" id="SSF89733">
    <property type="entry name" value="L-sulfolactate dehydrogenase-like"/>
    <property type="match status" value="1"/>
</dbReference>
<dbReference type="PANTHER" id="PTHR11091:SF0">
    <property type="entry name" value="MALATE DEHYDROGENASE"/>
    <property type="match status" value="1"/>
</dbReference>
<proteinExistence type="inferred from homology"/>
<keyword evidence="2 3" id="KW-0560">Oxidoreductase</keyword>
<dbReference type="InterPro" id="IPR003767">
    <property type="entry name" value="Malate/L-lactate_DH-like"/>
</dbReference>
<organism evidence="3 4">
    <name type="scientific">Amorphus orientalis</name>
    <dbReference type="NCBI Taxonomy" id="649198"/>
    <lineage>
        <taxon>Bacteria</taxon>
        <taxon>Pseudomonadati</taxon>
        <taxon>Pseudomonadota</taxon>
        <taxon>Alphaproteobacteria</taxon>
        <taxon>Hyphomicrobiales</taxon>
        <taxon>Amorphaceae</taxon>
        <taxon>Amorphus</taxon>
    </lineage>
</organism>
<evidence type="ECO:0000313" key="4">
    <source>
        <dbReference type="Proteomes" id="UP001229244"/>
    </source>
</evidence>
<dbReference type="Pfam" id="PF02615">
    <property type="entry name" value="Ldh_2"/>
    <property type="match status" value="1"/>
</dbReference>
<dbReference type="AlphaFoldDB" id="A0AAE3VJS3"/>
<name>A0AAE3VJS3_9HYPH</name>
<dbReference type="EC" id="1.1.1.338" evidence="3"/>
<evidence type="ECO:0000256" key="2">
    <source>
        <dbReference type="ARBA" id="ARBA00023002"/>
    </source>
</evidence>
<keyword evidence="4" id="KW-1185">Reference proteome</keyword>
<dbReference type="InterPro" id="IPR043143">
    <property type="entry name" value="Mal/L-sulf/L-lact_DH-like_NADP"/>
</dbReference>
<dbReference type="PANTHER" id="PTHR11091">
    <property type="entry name" value="OXIDOREDUCTASE-RELATED"/>
    <property type="match status" value="1"/>
</dbReference>
<comment type="similarity">
    <text evidence="1">Belongs to the LDH2/MDH2 oxidoreductase family.</text>
</comment>
<protein>
    <submittedName>
        <fullName evidence="3">(2R)-3-sulfolactate dehydrogenase (NADP+)</fullName>
        <ecNumber evidence="3">1.1.1.338</ecNumber>
    </submittedName>
</protein>
<gene>
    <name evidence="3" type="ORF">J2S73_000081</name>
</gene>
<sequence>MSGKTVSLDDAIAYVARVLEANRTSGPNARRVAEALVLAEADGLKGHGLSRLDSYAAQAASGKVDGFAVPSVDRRASAALAVDGANGFAYPAIDLAIDGLAGLAPVTGVAAAGIRRSHHCGAAGHHVERLAQKGLVALLFANTPEAIAPWGGSKAVFGTNPIAFATPVAGELPMVVDLSLSKVARGNIMKAKQEGQPIPEGWALGPDGAPTTDAETALKGTMVAMGDAKGAALALVVEILSAGLTGANFATEATSFFDAEGAPPGTGQLILAFDPRAFGGDGFAARMAALAELIEAQDGTRLPGRRRIANREKARQEGLVLPAAMLEKFGPV</sequence>
<dbReference type="Gene3D" id="3.30.1370.60">
    <property type="entry name" value="Hypothetical oxidoreductase yiak, domain 2"/>
    <property type="match status" value="1"/>
</dbReference>
<reference evidence="3" key="1">
    <citation type="submission" date="2023-07" db="EMBL/GenBank/DDBJ databases">
        <title>Genomic Encyclopedia of Type Strains, Phase IV (KMG-IV): sequencing the most valuable type-strain genomes for metagenomic binning, comparative biology and taxonomic classification.</title>
        <authorList>
            <person name="Goeker M."/>
        </authorList>
    </citation>
    <scope>NUCLEOTIDE SEQUENCE</scope>
    <source>
        <strain evidence="3">DSM 21202</strain>
    </source>
</reference>
<dbReference type="EMBL" id="JAUSUL010000001">
    <property type="protein sequence ID" value="MDQ0313644.1"/>
    <property type="molecule type" value="Genomic_DNA"/>
</dbReference>
<evidence type="ECO:0000256" key="1">
    <source>
        <dbReference type="ARBA" id="ARBA00006056"/>
    </source>
</evidence>